<keyword evidence="1" id="KW-0802">TPR repeat</keyword>
<protein>
    <recommendedName>
        <fullName evidence="4">Tetratricopeptide repeat protein</fullName>
    </recommendedName>
</protein>
<gene>
    <name evidence="2" type="ORF">PS862_03626</name>
</gene>
<feature type="repeat" description="TPR" evidence="1">
    <location>
        <begin position="21"/>
        <end position="54"/>
    </location>
</feature>
<reference evidence="2 3" key="1">
    <citation type="submission" date="2019-09" db="EMBL/GenBank/DDBJ databases">
        <authorList>
            <person name="Chandra G."/>
            <person name="Truman W A."/>
        </authorList>
    </citation>
    <scope>NUCLEOTIDE SEQUENCE [LARGE SCALE GENOMIC DNA]</scope>
    <source>
        <strain evidence="2">PS862</strain>
    </source>
</reference>
<dbReference type="Proteomes" id="UP000385207">
    <property type="component" value="Unassembled WGS sequence"/>
</dbReference>
<name>A0A5E7LWN7_PSEFL</name>
<dbReference type="PROSITE" id="PS50005">
    <property type="entry name" value="TPR"/>
    <property type="match status" value="1"/>
</dbReference>
<dbReference type="PANTHER" id="PTHR45588">
    <property type="entry name" value="TPR DOMAIN-CONTAINING PROTEIN"/>
    <property type="match status" value="1"/>
</dbReference>
<proteinExistence type="predicted"/>
<dbReference type="SMART" id="SM00028">
    <property type="entry name" value="TPR"/>
    <property type="match status" value="1"/>
</dbReference>
<organism evidence="2 3">
    <name type="scientific">Pseudomonas fluorescens</name>
    <dbReference type="NCBI Taxonomy" id="294"/>
    <lineage>
        <taxon>Bacteria</taxon>
        <taxon>Pseudomonadati</taxon>
        <taxon>Pseudomonadota</taxon>
        <taxon>Gammaproteobacteria</taxon>
        <taxon>Pseudomonadales</taxon>
        <taxon>Pseudomonadaceae</taxon>
        <taxon>Pseudomonas</taxon>
    </lineage>
</organism>
<dbReference type="InterPro" id="IPR019734">
    <property type="entry name" value="TPR_rpt"/>
</dbReference>
<evidence type="ECO:0008006" key="4">
    <source>
        <dbReference type="Google" id="ProtNLM"/>
    </source>
</evidence>
<dbReference type="Gene3D" id="1.25.40.10">
    <property type="entry name" value="Tetratricopeptide repeat domain"/>
    <property type="match status" value="1"/>
</dbReference>
<evidence type="ECO:0000313" key="3">
    <source>
        <dbReference type="Proteomes" id="UP000385207"/>
    </source>
</evidence>
<dbReference type="EMBL" id="CABVII010000016">
    <property type="protein sequence ID" value="VVP16503.1"/>
    <property type="molecule type" value="Genomic_DNA"/>
</dbReference>
<dbReference type="PANTHER" id="PTHR45588:SF1">
    <property type="entry name" value="WW DOMAIN-CONTAINING PROTEIN"/>
    <property type="match status" value="1"/>
</dbReference>
<sequence>MDDYYDLGTYSRPVTTRSPQAQLWFDRGLVWCYGYNHDEAIRCFRKAIEHDRDCAMAYWGIAYASGPTTTSAGMPSSNRS</sequence>
<evidence type="ECO:0000313" key="2">
    <source>
        <dbReference type="EMBL" id="VVP16503.1"/>
    </source>
</evidence>
<dbReference type="SUPFAM" id="SSF48452">
    <property type="entry name" value="TPR-like"/>
    <property type="match status" value="1"/>
</dbReference>
<evidence type="ECO:0000256" key="1">
    <source>
        <dbReference type="PROSITE-ProRule" id="PRU00339"/>
    </source>
</evidence>
<dbReference type="AlphaFoldDB" id="A0A5E7LWN7"/>
<dbReference type="InterPro" id="IPR011990">
    <property type="entry name" value="TPR-like_helical_dom_sf"/>
</dbReference>
<accession>A0A5E7LWN7</accession>